<evidence type="ECO:0000313" key="2">
    <source>
        <dbReference type="EMBL" id="WAA09051.1"/>
    </source>
</evidence>
<organism evidence="2 3">
    <name type="scientific">Fervidibacillus albus</name>
    <dbReference type="NCBI Taxonomy" id="2980026"/>
    <lineage>
        <taxon>Bacteria</taxon>
        <taxon>Bacillati</taxon>
        <taxon>Bacillota</taxon>
        <taxon>Bacilli</taxon>
        <taxon>Bacillales</taxon>
        <taxon>Bacillaceae</taxon>
        <taxon>Fervidibacillus</taxon>
    </lineage>
</organism>
<reference evidence="2" key="1">
    <citation type="submission" date="2022-09" db="EMBL/GenBank/DDBJ databases">
        <title>Complete Genomes of Fervidibacillus albus and Fervidibacillus halotolerans isolated from tidal flat sediments.</title>
        <authorList>
            <person name="Kwon K.K."/>
            <person name="Yang S.-H."/>
            <person name="Park M.J."/>
            <person name="Oh H.-M."/>
        </authorList>
    </citation>
    <scope>NUCLEOTIDE SEQUENCE</scope>
    <source>
        <strain evidence="2">MEBiC13591</strain>
    </source>
</reference>
<feature type="domain" description="Bacterial Pleckstrin homology" evidence="1">
    <location>
        <begin position="6"/>
        <end position="120"/>
    </location>
</feature>
<dbReference type="EMBL" id="CP106878">
    <property type="protein sequence ID" value="WAA09051.1"/>
    <property type="molecule type" value="Genomic_DNA"/>
</dbReference>
<proteinExistence type="predicted"/>
<dbReference type="RefSeq" id="WP_275416836.1">
    <property type="nucleotide sequence ID" value="NZ_CP106878.1"/>
</dbReference>
<dbReference type="Gene3D" id="2.30.29.50">
    <property type="entry name" value="Bacterial Pleckstrin homology domain"/>
    <property type="match status" value="1"/>
</dbReference>
<dbReference type="CDD" id="cd13225">
    <property type="entry name" value="PH-like_bacteria"/>
    <property type="match status" value="1"/>
</dbReference>
<accession>A0A9E8LT44</accession>
<dbReference type="Pfam" id="PF08000">
    <property type="entry name" value="bPH_1"/>
    <property type="match status" value="1"/>
</dbReference>
<evidence type="ECO:0000313" key="3">
    <source>
        <dbReference type="Proteomes" id="UP001164718"/>
    </source>
</evidence>
<dbReference type="InterPro" id="IPR012544">
    <property type="entry name" value="PHb"/>
</dbReference>
<name>A0A9E8LT44_9BACI</name>
<evidence type="ECO:0000259" key="1">
    <source>
        <dbReference type="Pfam" id="PF08000"/>
    </source>
</evidence>
<dbReference type="KEGG" id="faf:OE104_10660"/>
<protein>
    <submittedName>
        <fullName evidence="2">PH domain-containing protein</fullName>
    </submittedName>
</protein>
<sequence length="121" mass="13937">MADVTQIMSWTFLEETTVPRDVEEVLVDGEYAEIAYRTIRDVAVVTNKRIIIADKQGLTGKKVEIYTIPFKSILMYSTENGGRLDMNAELELWTRVGRLKLNLNKKVDVRKLDRLIAQHIL</sequence>
<dbReference type="InterPro" id="IPR037063">
    <property type="entry name" value="PHb_sf"/>
</dbReference>
<keyword evidence="3" id="KW-1185">Reference proteome</keyword>
<dbReference type="SUPFAM" id="SSF50729">
    <property type="entry name" value="PH domain-like"/>
    <property type="match status" value="1"/>
</dbReference>
<dbReference type="Proteomes" id="UP001164718">
    <property type="component" value="Chromosome"/>
</dbReference>
<gene>
    <name evidence="2" type="ORF">OE104_10660</name>
</gene>
<dbReference type="AlphaFoldDB" id="A0A9E8LT44"/>